<dbReference type="SMART" id="SM00387">
    <property type="entry name" value="HATPase_c"/>
    <property type="match status" value="1"/>
</dbReference>
<dbReference type="PANTHER" id="PTHR45453:SF1">
    <property type="entry name" value="PHOSPHATE REGULON SENSOR PROTEIN PHOR"/>
    <property type="match status" value="1"/>
</dbReference>
<dbReference type="InterPro" id="IPR013655">
    <property type="entry name" value="PAS_fold_3"/>
</dbReference>
<dbReference type="Pfam" id="PF00512">
    <property type="entry name" value="HisKA"/>
    <property type="match status" value="1"/>
</dbReference>
<proteinExistence type="predicted"/>
<keyword evidence="4" id="KW-0808">Transferase</keyword>
<evidence type="ECO:0000256" key="1">
    <source>
        <dbReference type="ARBA" id="ARBA00000085"/>
    </source>
</evidence>
<sequence>MNNEVRKLSNDQLLEVLALSRDATAIYSSDNIVIEMANDAMIDFWGKDRSIIGKPLEEAVPELKGQPFINMLRNVITTGVTDSGDALPAETLINGKLQVCYYSYEYRAIKDELGKPYCILHTAADVTERVLGQKALEVALIQKEALEREQVLNEELQEANFELENLNQELNLSQESLSQLNTELESRVQKRTLELVNSEARVRHMLADAPVAIAVFSGKDLFIESANKKILEVWGKTDAIVGKKLVDAVPEFAEQDFVRILNEVYASGKSYYGNETKALIQKNGKTEEVYSNFIYQPLKDQFGSITSIMLSANVVTEQVNARKKVERAEEMLQLALEAGNIGTWKINTITNEVVLSPLLKQIYGINVDENPDYEGIWNLVTEDQREKVFDKIQHAINSLGHCDISHTLKRANDGQIIWIRSFGKMIKDENGILNTLSGVVIDITQQKEDEQRKNDFISMVSHELKTPITSMSAYTQLLQAKSRNESDAFTATTLDKIQKQIRKMSTMINSFLNVSRLESGKIHLIKSDFDLEELLKDVVDESRLTDSVYNINFDCCEAKIIHADRDKIGAVISNLMSNAIKYSEKGKMINVKSEVVGNLAHVTVEDEGIGIEEQHLDKLFDRYYRINNNQTKTISGFGIGLYLSAEIVRRHHGEIWAESSYGGGSKFHFTIPLAQ</sequence>
<dbReference type="PROSITE" id="PS50109">
    <property type="entry name" value="HIS_KIN"/>
    <property type="match status" value="1"/>
</dbReference>
<comment type="caution">
    <text evidence="11">The sequence shown here is derived from an EMBL/GenBank/DDBJ whole genome shotgun (WGS) entry which is preliminary data.</text>
</comment>
<keyword evidence="12" id="KW-1185">Reference proteome</keyword>
<dbReference type="Pfam" id="PF02518">
    <property type="entry name" value="HATPase_c"/>
    <property type="match status" value="1"/>
</dbReference>
<dbReference type="GO" id="GO:0000155">
    <property type="term" value="F:phosphorelay sensor kinase activity"/>
    <property type="evidence" value="ECO:0007669"/>
    <property type="project" value="InterPro"/>
</dbReference>
<feature type="domain" description="Histidine kinase" evidence="9">
    <location>
        <begin position="459"/>
        <end position="675"/>
    </location>
</feature>
<dbReference type="RefSeq" id="WP_109924160.1">
    <property type="nucleotide sequence ID" value="NZ_QGNZ01000001.1"/>
</dbReference>
<comment type="catalytic activity">
    <reaction evidence="1">
        <text>ATP + protein L-histidine = ADP + protein N-phospho-L-histidine.</text>
        <dbReference type="EC" id="2.7.13.3"/>
    </reaction>
</comment>
<keyword evidence="6" id="KW-0902">Two-component regulatory system</keyword>
<dbReference type="OrthoDB" id="9813151at2"/>
<evidence type="ECO:0000313" key="12">
    <source>
        <dbReference type="Proteomes" id="UP000245379"/>
    </source>
</evidence>
<dbReference type="EMBL" id="QGNZ01000001">
    <property type="protein sequence ID" value="PWS28730.1"/>
    <property type="molecule type" value="Genomic_DNA"/>
</dbReference>
<dbReference type="InterPro" id="IPR035965">
    <property type="entry name" value="PAS-like_dom_sf"/>
</dbReference>
<dbReference type="Pfam" id="PF08447">
    <property type="entry name" value="PAS_3"/>
    <property type="match status" value="1"/>
</dbReference>
<protein>
    <recommendedName>
        <fullName evidence="2">histidine kinase</fullName>
        <ecNumber evidence="2">2.7.13.3</ecNumber>
    </recommendedName>
</protein>
<reference evidence="11 12" key="1">
    <citation type="submission" date="2018-05" db="EMBL/GenBank/DDBJ databases">
        <title>Pedobacter paludis sp. nov., isolated from wetland soil.</title>
        <authorList>
            <person name="Zhang Y."/>
            <person name="Wang G."/>
        </authorList>
    </citation>
    <scope>NUCLEOTIDE SEQUENCE [LARGE SCALE GENOMIC DNA]</scope>
    <source>
        <strain evidence="11 12">KCTC22721</strain>
    </source>
</reference>
<dbReference type="GO" id="GO:0004721">
    <property type="term" value="F:phosphoprotein phosphatase activity"/>
    <property type="evidence" value="ECO:0007669"/>
    <property type="project" value="TreeGrafter"/>
</dbReference>
<dbReference type="InterPro" id="IPR013656">
    <property type="entry name" value="PAS_4"/>
</dbReference>
<evidence type="ECO:0000259" key="9">
    <source>
        <dbReference type="PROSITE" id="PS50109"/>
    </source>
</evidence>
<evidence type="ECO:0000256" key="7">
    <source>
        <dbReference type="ARBA" id="ARBA00023136"/>
    </source>
</evidence>
<keyword evidence="7" id="KW-0472">Membrane</keyword>
<dbReference type="Proteomes" id="UP000245379">
    <property type="component" value="Unassembled WGS sequence"/>
</dbReference>
<keyword evidence="5" id="KW-0418">Kinase</keyword>
<dbReference type="InterPro" id="IPR000700">
    <property type="entry name" value="PAS-assoc_C"/>
</dbReference>
<dbReference type="SMART" id="SM00091">
    <property type="entry name" value="PAS"/>
    <property type="match status" value="3"/>
</dbReference>
<dbReference type="SMART" id="SM00388">
    <property type="entry name" value="HisKA"/>
    <property type="match status" value="1"/>
</dbReference>
<dbReference type="Gene3D" id="1.10.287.130">
    <property type="match status" value="1"/>
</dbReference>
<dbReference type="PROSITE" id="PS50113">
    <property type="entry name" value="PAC"/>
    <property type="match status" value="1"/>
</dbReference>
<dbReference type="Gene3D" id="3.30.565.10">
    <property type="entry name" value="Histidine kinase-like ATPase, C-terminal domain"/>
    <property type="match status" value="1"/>
</dbReference>
<dbReference type="EC" id="2.7.13.3" evidence="2"/>
<evidence type="ECO:0000256" key="4">
    <source>
        <dbReference type="ARBA" id="ARBA00022679"/>
    </source>
</evidence>
<dbReference type="InterPro" id="IPR000014">
    <property type="entry name" value="PAS"/>
</dbReference>
<dbReference type="CDD" id="cd00082">
    <property type="entry name" value="HisKA"/>
    <property type="match status" value="1"/>
</dbReference>
<gene>
    <name evidence="11" type="ORF">DHW03_02485</name>
</gene>
<organism evidence="11 12">
    <name type="scientific">Pedobacter yonginense</name>
    <dbReference type="NCBI Taxonomy" id="651869"/>
    <lineage>
        <taxon>Bacteria</taxon>
        <taxon>Pseudomonadati</taxon>
        <taxon>Bacteroidota</taxon>
        <taxon>Sphingobacteriia</taxon>
        <taxon>Sphingobacteriales</taxon>
        <taxon>Sphingobacteriaceae</taxon>
        <taxon>Pedobacter</taxon>
    </lineage>
</organism>
<evidence type="ECO:0000313" key="11">
    <source>
        <dbReference type="EMBL" id="PWS28730.1"/>
    </source>
</evidence>
<dbReference type="Gene3D" id="3.30.450.20">
    <property type="entry name" value="PAS domain"/>
    <property type="match status" value="3"/>
</dbReference>
<dbReference type="FunFam" id="3.30.565.10:FF:000006">
    <property type="entry name" value="Sensor histidine kinase WalK"/>
    <property type="match status" value="1"/>
</dbReference>
<dbReference type="CDD" id="cd00130">
    <property type="entry name" value="PAS"/>
    <property type="match status" value="1"/>
</dbReference>
<dbReference type="InterPro" id="IPR003594">
    <property type="entry name" value="HATPase_dom"/>
</dbReference>
<dbReference type="Pfam" id="PF08448">
    <property type="entry name" value="PAS_4"/>
    <property type="match status" value="2"/>
</dbReference>
<dbReference type="SUPFAM" id="SSF55785">
    <property type="entry name" value="PYP-like sensor domain (PAS domain)"/>
    <property type="match status" value="3"/>
</dbReference>
<feature type="coiled-coil region" evidence="8">
    <location>
        <begin position="142"/>
        <end position="183"/>
    </location>
</feature>
<dbReference type="SUPFAM" id="SSF55874">
    <property type="entry name" value="ATPase domain of HSP90 chaperone/DNA topoisomerase II/histidine kinase"/>
    <property type="match status" value="1"/>
</dbReference>
<evidence type="ECO:0000256" key="8">
    <source>
        <dbReference type="SAM" id="Coils"/>
    </source>
</evidence>
<keyword evidence="8" id="KW-0175">Coiled coil</keyword>
<dbReference type="NCBIfam" id="TIGR00229">
    <property type="entry name" value="sensory_box"/>
    <property type="match status" value="1"/>
</dbReference>
<evidence type="ECO:0000256" key="3">
    <source>
        <dbReference type="ARBA" id="ARBA00022553"/>
    </source>
</evidence>
<feature type="domain" description="PAC" evidence="10">
    <location>
        <begin position="402"/>
        <end position="455"/>
    </location>
</feature>
<dbReference type="GO" id="GO:0005886">
    <property type="term" value="C:plasma membrane"/>
    <property type="evidence" value="ECO:0007669"/>
    <property type="project" value="TreeGrafter"/>
</dbReference>
<dbReference type="InterPro" id="IPR036890">
    <property type="entry name" value="HATPase_C_sf"/>
</dbReference>
<accession>A0A317EPB3</accession>
<evidence type="ECO:0000259" key="10">
    <source>
        <dbReference type="PROSITE" id="PS50113"/>
    </source>
</evidence>
<dbReference type="PANTHER" id="PTHR45453">
    <property type="entry name" value="PHOSPHATE REGULON SENSOR PROTEIN PHOR"/>
    <property type="match status" value="1"/>
</dbReference>
<dbReference type="Gene3D" id="2.10.70.100">
    <property type="match status" value="1"/>
</dbReference>
<dbReference type="SUPFAM" id="SSF47384">
    <property type="entry name" value="Homodimeric domain of signal transducing histidine kinase"/>
    <property type="match status" value="1"/>
</dbReference>
<evidence type="ECO:0000256" key="2">
    <source>
        <dbReference type="ARBA" id="ARBA00012438"/>
    </source>
</evidence>
<dbReference type="GO" id="GO:0016036">
    <property type="term" value="P:cellular response to phosphate starvation"/>
    <property type="evidence" value="ECO:0007669"/>
    <property type="project" value="TreeGrafter"/>
</dbReference>
<evidence type="ECO:0000256" key="5">
    <source>
        <dbReference type="ARBA" id="ARBA00022777"/>
    </source>
</evidence>
<dbReference type="InterPro" id="IPR005467">
    <property type="entry name" value="His_kinase_dom"/>
</dbReference>
<dbReference type="FunFam" id="1.10.287.130:FF:000001">
    <property type="entry name" value="Two-component sensor histidine kinase"/>
    <property type="match status" value="1"/>
</dbReference>
<dbReference type="AlphaFoldDB" id="A0A317EPB3"/>
<dbReference type="InterPro" id="IPR004358">
    <property type="entry name" value="Sig_transdc_His_kin-like_C"/>
</dbReference>
<dbReference type="InterPro" id="IPR050351">
    <property type="entry name" value="BphY/WalK/GraS-like"/>
</dbReference>
<dbReference type="InterPro" id="IPR003661">
    <property type="entry name" value="HisK_dim/P_dom"/>
</dbReference>
<name>A0A317EPB3_9SPHI</name>
<evidence type="ECO:0000256" key="6">
    <source>
        <dbReference type="ARBA" id="ARBA00023012"/>
    </source>
</evidence>
<dbReference type="InterPro" id="IPR036097">
    <property type="entry name" value="HisK_dim/P_sf"/>
</dbReference>
<keyword evidence="3" id="KW-0597">Phosphoprotein</keyword>
<dbReference type="PRINTS" id="PR00344">
    <property type="entry name" value="BCTRLSENSOR"/>
</dbReference>